<protein>
    <submittedName>
        <fullName evidence="1">Uncharacterized protein</fullName>
    </submittedName>
</protein>
<dbReference type="AlphaFoldDB" id="A0A9W4DZ58"/>
<proteinExistence type="predicted"/>
<sequence length="61" mass="7157">MVNRDVWEIPLQFGHFAVIRITAPPPRDRAHRRNTVRLPRDTRCSRHGRFVTACTPPLDPR</sequence>
<dbReference type="Proteomes" id="UP001152519">
    <property type="component" value="Unassembled WGS sequence"/>
</dbReference>
<evidence type="ECO:0000313" key="2">
    <source>
        <dbReference type="Proteomes" id="UP001152519"/>
    </source>
</evidence>
<accession>A0A9W4DZ58</accession>
<comment type="caution">
    <text evidence="1">The sequence shown here is derived from an EMBL/GenBank/DDBJ whole genome shotgun (WGS) entry which is preliminary data.</text>
</comment>
<name>A0A9W4DZ58_9ACTN</name>
<reference evidence="1" key="1">
    <citation type="submission" date="2021-05" db="EMBL/GenBank/DDBJ databases">
        <authorList>
            <person name="Arsene-Ploetze F."/>
        </authorList>
    </citation>
    <scope>NUCLEOTIDE SEQUENCE</scope>
    <source>
        <strain evidence="1">DSM 42138</strain>
    </source>
</reference>
<dbReference type="EMBL" id="CAJSLV010000122">
    <property type="protein sequence ID" value="CAG6399218.1"/>
    <property type="molecule type" value="Genomic_DNA"/>
</dbReference>
<evidence type="ECO:0000313" key="1">
    <source>
        <dbReference type="EMBL" id="CAG6399218.1"/>
    </source>
</evidence>
<keyword evidence="2" id="KW-1185">Reference proteome</keyword>
<gene>
    <name evidence="1" type="ORF">SCOCK_870014</name>
</gene>
<organism evidence="1 2">
    <name type="scientific">Actinacidiphila cocklensis</name>
    <dbReference type="NCBI Taxonomy" id="887465"/>
    <lineage>
        <taxon>Bacteria</taxon>
        <taxon>Bacillati</taxon>
        <taxon>Actinomycetota</taxon>
        <taxon>Actinomycetes</taxon>
        <taxon>Kitasatosporales</taxon>
        <taxon>Streptomycetaceae</taxon>
        <taxon>Actinacidiphila</taxon>
    </lineage>
</organism>